<sequence length="191" mass="20337">MGSDRNKERGLGLLIQNVGNRANLGRSTRGGVTTTNISVARSTVTRCDEVAEALVAQGLSAVSLHGGRSQSEREAALHDFRSSSTSILVATDVASRGLDVTGVSHVINLDLPKTTEDYIHRIGRTGRAGSTGIATSFYTDRDMFLVTNIRKAIADAESGNAVAFATGKVLFLFCWDIHGPFGIPLKYGVKN</sequence>
<dbReference type="GO" id="GO:0003723">
    <property type="term" value="F:RNA binding"/>
    <property type="evidence" value="ECO:0007669"/>
    <property type="project" value="UniProtKB-KW"/>
</dbReference>
<reference evidence="3 4" key="1">
    <citation type="journal article" date="2018" name="Front. Plant Sci.">
        <title>Red Clover (Trifolium pratense) and Zigzag Clover (T. medium) - A Picture of Genomic Similarities and Differences.</title>
        <authorList>
            <person name="Dluhosova J."/>
            <person name="Istvanek J."/>
            <person name="Nedelnik J."/>
            <person name="Repkova J."/>
        </authorList>
    </citation>
    <scope>NUCLEOTIDE SEQUENCE [LARGE SCALE GENOMIC DNA]</scope>
    <source>
        <strain evidence="4">cv. 10/8</strain>
        <tissue evidence="3">Leaf</tissue>
    </source>
</reference>
<dbReference type="InterPro" id="IPR027417">
    <property type="entry name" value="P-loop_NTPase"/>
</dbReference>
<evidence type="ECO:0000313" key="4">
    <source>
        <dbReference type="Proteomes" id="UP000265520"/>
    </source>
</evidence>
<dbReference type="SUPFAM" id="SSF52540">
    <property type="entry name" value="P-loop containing nucleoside triphosphate hydrolases"/>
    <property type="match status" value="1"/>
</dbReference>
<dbReference type="PROSITE" id="PS51194">
    <property type="entry name" value="HELICASE_CTER"/>
    <property type="match status" value="1"/>
</dbReference>
<feature type="domain" description="Helicase C-terminal" evidence="2">
    <location>
        <begin position="10"/>
        <end position="170"/>
    </location>
</feature>
<dbReference type="EMBL" id="LXQA010002621">
    <property type="protein sequence ID" value="MCH81676.1"/>
    <property type="molecule type" value="Genomic_DNA"/>
</dbReference>
<proteinExistence type="predicted"/>
<dbReference type="Proteomes" id="UP000265520">
    <property type="component" value="Unassembled WGS sequence"/>
</dbReference>
<evidence type="ECO:0000256" key="1">
    <source>
        <dbReference type="ARBA" id="ARBA00022884"/>
    </source>
</evidence>
<dbReference type="SMART" id="SM00490">
    <property type="entry name" value="HELICc"/>
    <property type="match status" value="1"/>
</dbReference>
<name>A0A392M330_9FABA</name>
<dbReference type="AlphaFoldDB" id="A0A392M330"/>
<dbReference type="Pfam" id="PF00271">
    <property type="entry name" value="Helicase_C"/>
    <property type="match status" value="1"/>
</dbReference>
<evidence type="ECO:0000259" key="2">
    <source>
        <dbReference type="PROSITE" id="PS51194"/>
    </source>
</evidence>
<keyword evidence="4" id="KW-1185">Reference proteome</keyword>
<comment type="caution">
    <text evidence="3">The sequence shown here is derived from an EMBL/GenBank/DDBJ whole genome shotgun (WGS) entry which is preliminary data.</text>
</comment>
<accession>A0A392M330</accession>
<dbReference type="CDD" id="cd18787">
    <property type="entry name" value="SF2_C_DEAD"/>
    <property type="match status" value="1"/>
</dbReference>
<protein>
    <submittedName>
        <fullName evidence="3">DEAD box protein P68</fullName>
    </submittedName>
</protein>
<dbReference type="InterPro" id="IPR001650">
    <property type="entry name" value="Helicase_C-like"/>
</dbReference>
<evidence type="ECO:0000313" key="3">
    <source>
        <dbReference type="EMBL" id="MCH81676.1"/>
    </source>
</evidence>
<gene>
    <name evidence="3" type="ORF">A2U01_0002467</name>
</gene>
<organism evidence="3 4">
    <name type="scientific">Trifolium medium</name>
    <dbReference type="NCBI Taxonomy" id="97028"/>
    <lineage>
        <taxon>Eukaryota</taxon>
        <taxon>Viridiplantae</taxon>
        <taxon>Streptophyta</taxon>
        <taxon>Embryophyta</taxon>
        <taxon>Tracheophyta</taxon>
        <taxon>Spermatophyta</taxon>
        <taxon>Magnoliopsida</taxon>
        <taxon>eudicotyledons</taxon>
        <taxon>Gunneridae</taxon>
        <taxon>Pentapetalae</taxon>
        <taxon>rosids</taxon>
        <taxon>fabids</taxon>
        <taxon>Fabales</taxon>
        <taxon>Fabaceae</taxon>
        <taxon>Papilionoideae</taxon>
        <taxon>50 kb inversion clade</taxon>
        <taxon>NPAAA clade</taxon>
        <taxon>Hologalegina</taxon>
        <taxon>IRL clade</taxon>
        <taxon>Trifolieae</taxon>
        <taxon>Trifolium</taxon>
    </lineage>
</organism>
<dbReference type="PANTHER" id="PTHR47958">
    <property type="entry name" value="ATP-DEPENDENT RNA HELICASE DBP3"/>
    <property type="match status" value="1"/>
</dbReference>
<keyword evidence="1" id="KW-0694">RNA-binding</keyword>
<dbReference type="Gene3D" id="3.40.50.300">
    <property type="entry name" value="P-loop containing nucleotide triphosphate hydrolases"/>
    <property type="match status" value="1"/>
</dbReference>